<reference evidence="1 2" key="1">
    <citation type="submission" date="2015-10" db="EMBL/GenBank/DDBJ databases">
        <title>Metagenome-Assembled Genomes uncover a global brackish microbiome.</title>
        <authorList>
            <person name="Hugerth L.W."/>
            <person name="Larsson J."/>
            <person name="Alneberg J."/>
            <person name="Lindh M.V."/>
            <person name="Legrand C."/>
            <person name="Pinhassi J."/>
            <person name="Andersson A.F."/>
        </authorList>
    </citation>
    <scope>NUCLEOTIDE SEQUENCE [LARGE SCALE GENOMIC DNA]</scope>
    <source>
        <strain evidence="1">BACL18 MAG-120507-bin52</strain>
    </source>
</reference>
<comment type="caution">
    <text evidence="1">The sequence shown here is derived from an EMBL/GenBank/DDBJ whole genome shotgun (WGS) entry which is preliminary data.</text>
</comment>
<proteinExistence type="predicted"/>
<dbReference type="Pfam" id="PF07642">
    <property type="entry name" value="BBP2"/>
    <property type="match status" value="1"/>
</dbReference>
<evidence type="ECO:0008006" key="3">
    <source>
        <dbReference type="Google" id="ProtNLM"/>
    </source>
</evidence>
<dbReference type="Proteomes" id="UP000051269">
    <property type="component" value="Unassembled WGS sequence"/>
</dbReference>
<name>A0A0R2RQM6_9BACT</name>
<accession>A0A0R2RQM6</accession>
<sequence>MPFHIEYLKRFFFLVQPCLLLGVFSGNLGFSQIPERESDVAPEREMREEQAAEAAQGAKDKALVLTGYVDATYLYNFGPGTATSAIDFPTDTVPRGDFNLSAVWLRLDKPLNRGHELEAGFQAGFMLGEDATFYAAAGSPNPPSGPDSNALYVGEALTKLWVPEANMEMWVGKFQSVIGYETIWRPDNPCITFGIADAFMPQDNTGFLAIFAPDPLCDVGVGLGNSSGESNDLGSFGSGDEVAIFTYLVLRNAKGNARLQPGFYANPWGIHGSNARVALDQNSFYAWNLIGDWSPLLAEDRWTLTFNVTGGSGTGQAGVEAPTSYVTTALYSTWTLMDPVTLTGRAEYVHTSNYVLPSSTRRSGGDFYDYTMTLAVKITKELVWRGEGRFAWGAGTTASGNSTETSLQQDLYAPASSSLWTVATELYYRF</sequence>
<organism evidence="1 2">
    <name type="scientific">Verrucomicrobia subdivision 6 bacterium BACL9 MAG-120507-bin52</name>
    <dbReference type="NCBI Taxonomy" id="1655590"/>
    <lineage>
        <taxon>Bacteria</taxon>
        <taxon>Pseudomonadati</taxon>
        <taxon>Verrucomicrobiota</taxon>
        <taxon>Verrucomicrobiia</taxon>
        <taxon>Verrucomicrobiales</taxon>
        <taxon>Verrucomicrobia subdivision 6</taxon>
    </lineage>
</organism>
<protein>
    <recommendedName>
        <fullName evidence="3">Porin</fullName>
    </recommendedName>
</protein>
<evidence type="ECO:0000313" key="2">
    <source>
        <dbReference type="Proteomes" id="UP000051269"/>
    </source>
</evidence>
<dbReference type="InterPro" id="IPR011486">
    <property type="entry name" value="BBP2"/>
</dbReference>
<dbReference type="AlphaFoldDB" id="A0A0R2RQM6"/>
<dbReference type="EMBL" id="LIBO01000038">
    <property type="protein sequence ID" value="KRO62749.1"/>
    <property type="molecule type" value="Genomic_DNA"/>
</dbReference>
<evidence type="ECO:0000313" key="1">
    <source>
        <dbReference type="EMBL" id="KRO62749.1"/>
    </source>
</evidence>
<gene>
    <name evidence="1" type="ORF">ABR82_06255</name>
</gene>